<dbReference type="EMBL" id="QGMG01000029">
    <property type="protein sequence ID" value="TVY58700.1"/>
    <property type="molecule type" value="Genomic_DNA"/>
</dbReference>
<feature type="domain" description="AB hydrolase-1" evidence="2">
    <location>
        <begin position="52"/>
        <end position="327"/>
    </location>
</feature>
<dbReference type="OrthoDB" id="3466836at2759"/>
<proteinExistence type="predicted"/>
<name>A0A7D8YT19_9HELO</name>
<accession>A0A7D8YT19</accession>
<dbReference type="SUPFAM" id="SSF53474">
    <property type="entry name" value="alpha/beta-Hydrolases"/>
    <property type="match status" value="1"/>
</dbReference>
<gene>
    <name evidence="3" type="ORF">LCER1_G000311</name>
</gene>
<dbReference type="Pfam" id="PF12697">
    <property type="entry name" value="Abhydrolase_6"/>
    <property type="match status" value="1"/>
</dbReference>
<sequence length="340" mass="36848">MSDPTKLFPGPTDYASVSPPQKLTIPSKPDAPISYSFFPPTNQTDAAPKRLIVFINGLGLPALSWLPSISIFREDLKSCPAILTYDRFGQGLTISKDPLDGTLGKENGHDFLDVANDLHEIIVTIATKNLGLKARDVENGTLHLLLIGGSIGVPILRVYAEHHPGIAAGAILLDSNIPNVNYSDFWPDPDAPGFDPKTVVADDCTLAQYRGARERLAAMFDLKVKNAEGLDRSTGPALLPHADGPKLVGPDGKGPWLNVVGHDPETFAEVSLEKMGTPKSLSMKFTNKYWAEYNQGLTKLTDRDTDVVIAPGCGHFIQMDGPGFLAQEVISMLKKLDWSH</sequence>
<keyword evidence="4" id="KW-1185">Reference proteome</keyword>
<dbReference type="InterPro" id="IPR029058">
    <property type="entry name" value="AB_hydrolase_fold"/>
</dbReference>
<evidence type="ECO:0000259" key="2">
    <source>
        <dbReference type="Pfam" id="PF12697"/>
    </source>
</evidence>
<evidence type="ECO:0000256" key="1">
    <source>
        <dbReference type="SAM" id="MobiDB-lite"/>
    </source>
</evidence>
<protein>
    <recommendedName>
        <fullName evidence="2">AB hydrolase-1 domain-containing protein</fullName>
    </recommendedName>
</protein>
<reference evidence="3 4" key="1">
    <citation type="submission" date="2018-05" db="EMBL/GenBank/DDBJ databases">
        <title>Whole genome sequencing for identification of molecular markers to develop diagnostic detection tools for the regulated plant pathogen Lachnellula willkommii.</title>
        <authorList>
            <person name="Giroux E."/>
            <person name="Bilodeau G."/>
        </authorList>
    </citation>
    <scope>NUCLEOTIDE SEQUENCE [LARGE SCALE GENOMIC DNA]</scope>
    <source>
        <strain evidence="3 4">CBS 625.97</strain>
    </source>
</reference>
<dbReference type="Proteomes" id="UP000481288">
    <property type="component" value="Unassembled WGS sequence"/>
</dbReference>
<feature type="region of interest" description="Disordered" evidence="1">
    <location>
        <begin position="1"/>
        <end position="20"/>
    </location>
</feature>
<evidence type="ECO:0000313" key="4">
    <source>
        <dbReference type="Proteomes" id="UP000481288"/>
    </source>
</evidence>
<organism evidence="3 4">
    <name type="scientific">Lachnellula cervina</name>
    <dbReference type="NCBI Taxonomy" id="1316786"/>
    <lineage>
        <taxon>Eukaryota</taxon>
        <taxon>Fungi</taxon>
        <taxon>Dikarya</taxon>
        <taxon>Ascomycota</taxon>
        <taxon>Pezizomycotina</taxon>
        <taxon>Leotiomycetes</taxon>
        <taxon>Helotiales</taxon>
        <taxon>Lachnaceae</taxon>
        <taxon>Lachnellula</taxon>
    </lineage>
</organism>
<dbReference type="InterPro" id="IPR000073">
    <property type="entry name" value="AB_hydrolase_1"/>
</dbReference>
<evidence type="ECO:0000313" key="3">
    <source>
        <dbReference type="EMBL" id="TVY58700.1"/>
    </source>
</evidence>
<dbReference type="AlphaFoldDB" id="A0A7D8YT19"/>
<comment type="caution">
    <text evidence="3">The sequence shown here is derived from an EMBL/GenBank/DDBJ whole genome shotgun (WGS) entry which is preliminary data.</text>
</comment>
<dbReference type="Gene3D" id="3.40.50.1820">
    <property type="entry name" value="alpha/beta hydrolase"/>
    <property type="match status" value="1"/>
</dbReference>